<dbReference type="Proteomes" id="UP001221898">
    <property type="component" value="Unassembled WGS sequence"/>
</dbReference>
<accession>A0AAD7W3M4</accession>
<sequence>RECLLWGPLRRTPCGRGHGRTDGTDGQGPRSLSPWQLSAGQADLAGRHKGLYAPATDHVGNLALFLPPRTRWPGGVEMQALWELQSLQTVSLAHPSAPRFPPPQRWLEQVNRPQGPRRQTSSSTRAFRNNPLIPSHPGRGRRPRGSRAAGGGSSTCGSSPLLVQLLQEFNLEGIAALQA</sequence>
<comment type="caution">
    <text evidence="2">The sequence shown here is derived from an EMBL/GenBank/DDBJ whole genome shotgun (WGS) entry which is preliminary data.</text>
</comment>
<gene>
    <name evidence="2" type="ORF">AAFF_G00238830</name>
</gene>
<evidence type="ECO:0000256" key="1">
    <source>
        <dbReference type="SAM" id="MobiDB-lite"/>
    </source>
</evidence>
<proteinExistence type="predicted"/>
<organism evidence="2 3">
    <name type="scientific">Aldrovandia affinis</name>
    <dbReference type="NCBI Taxonomy" id="143900"/>
    <lineage>
        <taxon>Eukaryota</taxon>
        <taxon>Metazoa</taxon>
        <taxon>Chordata</taxon>
        <taxon>Craniata</taxon>
        <taxon>Vertebrata</taxon>
        <taxon>Euteleostomi</taxon>
        <taxon>Actinopterygii</taxon>
        <taxon>Neopterygii</taxon>
        <taxon>Teleostei</taxon>
        <taxon>Notacanthiformes</taxon>
        <taxon>Halosauridae</taxon>
        <taxon>Aldrovandia</taxon>
    </lineage>
</organism>
<dbReference type="AlphaFoldDB" id="A0AAD7W3M4"/>
<keyword evidence="3" id="KW-1185">Reference proteome</keyword>
<reference evidence="2" key="1">
    <citation type="journal article" date="2023" name="Science">
        <title>Genome structures resolve the early diversification of teleost fishes.</title>
        <authorList>
            <person name="Parey E."/>
            <person name="Louis A."/>
            <person name="Montfort J."/>
            <person name="Bouchez O."/>
            <person name="Roques C."/>
            <person name="Iampietro C."/>
            <person name="Lluch J."/>
            <person name="Castinel A."/>
            <person name="Donnadieu C."/>
            <person name="Desvignes T."/>
            <person name="Floi Bucao C."/>
            <person name="Jouanno E."/>
            <person name="Wen M."/>
            <person name="Mejri S."/>
            <person name="Dirks R."/>
            <person name="Jansen H."/>
            <person name="Henkel C."/>
            <person name="Chen W.J."/>
            <person name="Zahm M."/>
            <person name="Cabau C."/>
            <person name="Klopp C."/>
            <person name="Thompson A.W."/>
            <person name="Robinson-Rechavi M."/>
            <person name="Braasch I."/>
            <person name="Lecointre G."/>
            <person name="Bobe J."/>
            <person name="Postlethwait J.H."/>
            <person name="Berthelot C."/>
            <person name="Roest Crollius H."/>
            <person name="Guiguen Y."/>
        </authorList>
    </citation>
    <scope>NUCLEOTIDE SEQUENCE</scope>
    <source>
        <strain evidence="2">NC1722</strain>
    </source>
</reference>
<feature type="region of interest" description="Disordered" evidence="1">
    <location>
        <begin position="94"/>
        <end position="156"/>
    </location>
</feature>
<feature type="non-terminal residue" evidence="2">
    <location>
        <position position="1"/>
    </location>
</feature>
<evidence type="ECO:0000313" key="2">
    <source>
        <dbReference type="EMBL" id="KAJ8378500.1"/>
    </source>
</evidence>
<protein>
    <submittedName>
        <fullName evidence="2">Uncharacterized protein</fullName>
    </submittedName>
</protein>
<name>A0AAD7W3M4_9TELE</name>
<dbReference type="EMBL" id="JAINUG010000318">
    <property type="protein sequence ID" value="KAJ8378500.1"/>
    <property type="molecule type" value="Genomic_DNA"/>
</dbReference>
<feature type="compositionally biased region" description="Polar residues" evidence="1">
    <location>
        <begin position="117"/>
        <end position="127"/>
    </location>
</feature>
<evidence type="ECO:0000313" key="3">
    <source>
        <dbReference type="Proteomes" id="UP001221898"/>
    </source>
</evidence>